<dbReference type="KEGG" id="poz:I0K15_19725"/>
<gene>
    <name evidence="1" type="ORF">I0K15_19725</name>
</gene>
<dbReference type="AlphaFoldDB" id="A0A7S9LRI8"/>
<name>A0A7S9LRI8_9RHOB</name>
<keyword evidence="2" id="KW-1185">Reference proteome</keyword>
<dbReference type="EMBL" id="CP064942">
    <property type="protein sequence ID" value="QPH53971.1"/>
    <property type="molecule type" value="Genomic_DNA"/>
</dbReference>
<organism evidence="1 2">
    <name type="scientific">Pontivivens ytuae</name>
    <dbReference type="NCBI Taxonomy" id="2789856"/>
    <lineage>
        <taxon>Bacteria</taxon>
        <taxon>Pseudomonadati</taxon>
        <taxon>Pseudomonadota</taxon>
        <taxon>Alphaproteobacteria</taxon>
        <taxon>Rhodobacterales</taxon>
        <taxon>Paracoccaceae</taxon>
        <taxon>Pontivivens</taxon>
    </lineage>
</organism>
<proteinExistence type="predicted"/>
<evidence type="ECO:0000313" key="2">
    <source>
        <dbReference type="Proteomes" id="UP000594800"/>
    </source>
</evidence>
<dbReference type="Proteomes" id="UP000594800">
    <property type="component" value="Chromosome"/>
</dbReference>
<evidence type="ECO:0000313" key="1">
    <source>
        <dbReference type="EMBL" id="QPH53971.1"/>
    </source>
</evidence>
<dbReference type="RefSeq" id="WP_196103180.1">
    <property type="nucleotide sequence ID" value="NZ_CP064942.1"/>
</dbReference>
<accession>A0A7S9LRI8</accession>
<protein>
    <submittedName>
        <fullName evidence="1">Uncharacterized protein</fullName>
    </submittedName>
</protein>
<sequence length="54" mass="6077">MEHGGEYPIVMRMAGLWPENIGGYERHRMRQGGDLGHVETHRSTLNTRLIGDGS</sequence>
<reference evidence="1 2" key="1">
    <citation type="submission" date="2020-11" db="EMBL/GenBank/DDBJ databases">
        <title>Description of Pontivivens ytuae sp. nov. isolated from deep sea sediment of Mariana Trench.</title>
        <authorList>
            <person name="Wang Z."/>
            <person name="Sun Q.-L."/>
            <person name="Xu X.-D."/>
            <person name="Tang Y.-Z."/>
            <person name="Zhang J."/>
        </authorList>
    </citation>
    <scope>NUCLEOTIDE SEQUENCE [LARGE SCALE GENOMIC DNA]</scope>
    <source>
        <strain evidence="1 2">MT2928</strain>
    </source>
</reference>